<keyword evidence="1" id="KW-0812">Transmembrane</keyword>
<reference evidence="2 3" key="1">
    <citation type="submission" date="2019-08" db="EMBL/GenBank/DDBJ databases">
        <title>Tsukamurella conjunctivitidis sp. nov., Tsukamurella assacharolytica sp. nov. and Tsukamurella sputae sp. nov. isolated from patients with conjunctivitis, bacteraemia (lymphoma) and respiratory infection (sputum) in Hong Kong.</title>
        <authorList>
            <person name="Fok K.M.N."/>
            <person name="Fong J.Y.H."/>
        </authorList>
    </citation>
    <scope>NUCLEOTIDE SEQUENCE [LARGE SCALE GENOMIC DNA]</scope>
    <source>
        <strain evidence="2 3">HKU70</strain>
    </source>
</reference>
<dbReference type="AlphaFoldDB" id="A0A5C5RQV7"/>
<evidence type="ECO:0000256" key="1">
    <source>
        <dbReference type="SAM" id="Phobius"/>
    </source>
</evidence>
<protein>
    <recommendedName>
        <fullName evidence="4">DUF485 domain-containing protein</fullName>
    </recommendedName>
</protein>
<gene>
    <name evidence="2" type="ORF">FK268_07390</name>
</gene>
<comment type="caution">
    <text evidence="2">The sequence shown here is derived from an EMBL/GenBank/DDBJ whole genome shotgun (WGS) entry which is preliminary data.</text>
</comment>
<dbReference type="RefSeq" id="WP_146432689.1">
    <property type="nucleotide sequence ID" value="NZ_VIGV01000002.1"/>
</dbReference>
<evidence type="ECO:0000313" key="3">
    <source>
        <dbReference type="Proteomes" id="UP000319792"/>
    </source>
</evidence>
<accession>A0A5C5RQV7</accession>
<feature type="transmembrane region" description="Helical" evidence="1">
    <location>
        <begin position="12"/>
        <end position="35"/>
    </location>
</feature>
<proteinExistence type="predicted"/>
<evidence type="ECO:0000313" key="2">
    <source>
        <dbReference type="EMBL" id="TWS25042.1"/>
    </source>
</evidence>
<dbReference type="Proteomes" id="UP000319792">
    <property type="component" value="Unassembled WGS sequence"/>
</dbReference>
<dbReference type="OrthoDB" id="7014098at2"/>
<feature type="transmembrane region" description="Helical" evidence="1">
    <location>
        <begin position="41"/>
        <end position="67"/>
    </location>
</feature>
<sequence length="92" mass="10061">MKNVIRALDRRVLTTLFTLGYATALVLALFPPLYLWSSGKAVLILGIPLSLMYWIAGAALVGLGLWVQYWVEDVRGELDESLVPASAPTEAN</sequence>
<evidence type="ECO:0008006" key="4">
    <source>
        <dbReference type="Google" id="ProtNLM"/>
    </source>
</evidence>
<keyword evidence="3" id="KW-1185">Reference proteome</keyword>
<name>A0A5C5RQV7_9ACTN</name>
<keyword evidence="1" id="KW-0472">Membrane</keyword>
<keyword evidence="1" id="KW-1133">Transmembrane helix</keyword>
<organism evidence="2 3">
    <name type="scientific">Tsukamurella sputi</name>
    <dbReference type="NCBI Taxonomy" id="2591848"/>
    <lineage>
        <taxon>Bacteria</taxon>
        <taxon>Bacillati</taxon>
        <taxon>Actinomycetota</taxon>
        <taxon>Actinomycetes</taxon>
        <taxon>Mycobacteriales</taxon>
        <taxon>Tsukamurellaceae</taxon>
        <taxon>Tsukamurella</taxon>
    </lineage>
</organism>
<dbReference type="EMBL" id="VIGV01000002">
    <property type="protein sequence ID" value="TWS25042.1"/>
    <property type="molecule type" value="Genomic_DNA"/>
</dbReference>